<dbReference type="EMBL" id="FOKO01000003">
    <property type="protein sequence ID" value="SFC61655.1"/>
    <property type="molecule type" value="Genomic_DNA"/>
</dbReference>
<evidence type="ECO:0000259" key="1">
    <source>
        <dbReference type="SMART" id="SM00829"/>
    </source>
</evidence>
<dbReference type="AlphaFoldDB" id="A0AA94H4T4"/>
<dbReference type="InterPro" id="IPR013154">
    <property type="entry name" value="ADH-like_N"/>
</dbReference>
<dbReference type="GO" id="GO:0016491">
    <property type="term" value="F:oxidoreductase activity"/>
    <property type="evidence" value="ECO:0007669"/>
    <property type="project" value="InterPro"/>
</dbReference>
<feature type="domain" description="Enoyl reductase (ER)" evidence="1">
    <location>
        <begin position="13"/>
        <end position="335"/>
    </location>
</feature>
<reference evidence="3 5" key="1">
    <citation type="submission" date="2016-10" db="EMBL/GenBank/DDBJ databases">
        <authorList>
            <person name="Varghese N."/>
            <person name="Submissions S."/>
        </authorList>
    </citation>
    <scope>NUCLEOTIDE SEQUENCE [LARGE SCALE GENOMIC DNA]</scope>
    <source>
        <strain evidence="3 5">CGMCC 1.7012</strain>
    </source>
</reference>
<dbReference type="InterPro" id="IPR036291">
    <property type="entry name" value="NAD(P)-bd_dom_sf"/>
</dbReference>
<accession>A0AA94H4T4</accession>
<evidence type="ECO:0000313" key="5">
    <source>
        <dbReference type="Proteomes" id="UP000182314"/>
    </source>
</evidence>
<dbReference type="InterPro" id="IPR020843">
    <property type="entry name" value="ER"/>
</dbReference>
<dbReference type="SUPFAM" id="SSF51735">
    <property type="entry name" value="NAD(P)-binding Rossmann-fold domains"/>
    <property type="match status" value="1"/>
</dbReference>
<keyword evidence="4" id="KW-1185">Reference proteome</keyword>
<dbReference type="InterPro" id="IPR052711">
    <property type="entry name" value="Zinc_ADH-like"/>
</dbReference>
<dbReference type="Proteomes" id="UP000182314">
    <property type="component" value="Unassembled WGS sequence"/>
</dbReference>
<dbReference type="InterPro" id="IPR013149">
    <property type="entry name" value="ADH-like_C"/>
</dbReference>
<dbReference type="Gene3D" id="3.90.180.10">
    <property type="entry name" value="Medium-chain alcohol dehydrogenases, catalytic domain"/>
    <property type="match status" value="1"/>
</dbReference>
<protein>
    <submittedName>
        <fullName evidence="2">NAD(P)-dependent alcohol dehydrogenase</fullName>
    </submittedName>
    <submittedName>
        <fullName evidence="3">NADPH:quinone reductase</fullName>
    </submittedName>
</protein>
<dbReference type="RefSeq" id="WP_139227912.1">
    <property type="nucleotide sequence ID" value="NZ_CP014007.2"/>
</dbReference>
<evidence type="ECO:0000313" key="3">
    <source>
        <dbReference type="EMBL" id="SFC61655.1"/>
    </source>
</evidence>
<dbReference type="InterPro" id="IPR011032">
    <property type="entry name" value="GroES-like_sf"/>
</dbReference>
<organism evidence="3 5">
    <name type="scientific">Kosakonia oryzae</name>
    <dbReference type="NCBI Taxonomy" id="497725"/>
    <lineage>
        <taxon>Bacteria</taxon>
        <taxon>Pseudomonadati</taxon>
        <taxon>Pseudomonadota</taxon>
        <taxon>Gammaproteobacteria</taxon>
        <taxon>Enterobacterales</taxon>
        <taxon>Enterobacteriaceae</taxon>
        <taxon>Kosakonia</taxon>
    </lineage>
</organism>
<reference evidence="2 4" key="2">
    <citation type="submission" date="2021-03" db="EMBL/GenBank/DDBJ databases">
        <authorList>
            <person name="Li Y."/>
            <person name="Li S."/>
            <person name="Chen M."/>
            <person name="Peng G."/>
            <person name="Tan Z."/>
            <person name="An Q."/>
        </authorList>
    </citation>
    <scope>NUCLEOTIDE SEQUENCE [LARGE SCALE GENOMIC DNA]</scope>
    <source>
        <strain evidence="2 4">Ola 51</strain>
    </source>
</reference>
<dbReference type="Pfam" id="PF00107">
    <property type="entry name" value="ADH_zinc_N"/>
    <property type="match status" value="1"/>
</dbReference>
<dbReference type="Gene3D" id="3.40.50.720">
    <property type="entry name" value="NAD(P)-binding Rossmann-like Domain"/>
    <property type="match status" value="1"/>
</dbReference>
<dbReference type="CDD" id="cd08276">
    <property type="entry name" value="MDR7"/>
    <property type="match status" value="1"/>
</dbReference>
<dbReference type="EMBL" id="CP014007">
    <property type="protein sequence ID" value="ANI85249.2"/>
    <property type="molecule type" value="Genomic_DNA"/>
</dbReference>
<dbReference type="PANTHER" id="PTHR45033">
    <property type="match status" value="1"/>
</dbReference>
<dbReference type="PANTHER" id="PTHR45033:SF2">
    <property type="entry name" value="ZINC-TYPE ALCOHOL DEHYDROGENASE-LIKE PROTEIN C1773.06C"/>
    <property type="match status" value="1"/>
</dbReference>
<dbReference type="SUPFAM" id="SSF50129">
    <property type="entry name" value="GroES-like"/>
    <property type="match status" value="1"/>
</dbReference>
<evidence type="ECO:0000313" key="4">
    <source>
        <dbReference type="Proteomes" id="UP000078227"/>
    </source>
</evidence>
<gene>
    <name evidence="2" type="ORF">AWR26_10480</name>
    <name evidence="3" type="ORF">SAMN05216286_2916</name>
</gene>
<dbReference type="Pfam" id="PF08240">
    <property type="entry name" value="ADH_N"/>
    <property type="match status" value="1"/>
</dbReference>
<name>A0AA94H4T4_9ENTR</name>
<sequence length="343" mass="36825">MQTMKRWEMHQTGRDALALNHVARPQPAADEVLVKVMAVALNHRDLMVIENGRGLPLRFPFTPGSDLSGCVVDTGANVTRFVPGDEVISVFTPEWQDGPRPGNAREMAYRTLGGFYPGVLAEYVVMKENWLVRKPASLDHVQASTLPCATLTAWFALVERGNIQRGETVLIEGTGGVALAALQIARMKGARTLLVTRSSKCEQAKLWGADEVIDRQQDVVATVLALTADRGVDHVLELVGGSHLGQSAAMAAVGGKIYLIGALAGFEVSSPLEPLLFKDLHLYGIATGHRRALEDLCAAVDQQGFAPVIDQLYPLAALPAALTHLARGPSGKIIITMENKAIG</sequence>
<evidence type="ECO:0000313" key="2">
    <source>
        <dbReference type="EMBL" id="ANI85249.2"/>
    </source>
</evidence>
<dbReference type="SMART" id="SM00829">
    <property type="entry name" value="PKS_ER"/>
    <property type="match status" value="1"/>
</dbReference>
<proteinExistence type="predicted"/>
<dbReference type="Proteomes" id="UP000078227">
    <property type="component" value="Chromosome"/>
</dbReference>